<name>A0ABQ2ZRN1_9GAMM</name>
<proteinExistence type="predicted"/>
<comment type="caution">
    <text evidence="1">The sequence shown here is derived from an EMBL/GenBank/DDBJ whole genome shotgun (WGS) entry which is preliminary data.</text>
</comment>
<gene>
    <name evidence="1" type="ORF">GCM10008098_11870</name>
</gene>
<evidence type="ECO:0000313" key="1">
    <source>
        <dbReference type="EMBL" id="GGY20837.1"/>
    </source>
</evidence>
<reference evidence="2" key="1">
    <citation type="journal article" date="2019" name="Int. J. Syst. Evol. Microbiol.">
        <title>The Global Catalogue of Microorganisms (GCM) 10K type strain sequencing project: providing services to taxonomists for standard genome sequencing and annotation.</title>
        <authorList>
            <consortium name="The Broad Institute Genomics Platform"/>
            <consortium name="The Broad Institute Genome Sequencing Center for Infectious Disease"/>
            <person name="Wu L."/>
            <person name="Ma J."/>
        </authorList>
    </citation>
    <scope>NUCLEOTIDE SEQUENCE [LARGE SCALE GENOMIC DNA]</scope>
    <source>
        <strain evidence="2">KCTC 22232</strain>
    </source>
</reference>
<keyword evidence="2" id="KW-1185">Reference proteome</keyword>
<dbReference type="RefSeq" id="WP_189440195.1">
    <property type="nucleotide sequence ID" value="NZ_BMXT01000001.1"/>
</dbReference>
<organism evidence="1 2">
    <name type="scientific">Rhodanobacter panaciterrae</name>
    <dbReference type="NCBI Taxonomy" id="490572"/>
    <lineage>
        <taxon>Bacteria</taxon>
        <taxon>Pseudomonadati</taxon>
        <taxon>Pseudomonadota</taxon>
        <taxon>Gammaproteobacteria</taxon>
        <taxon>Lysobacterales</taxon>
        <taxon>Rhodanobacteraceae</taxon>
        <taxon>Rhodanobacter</taxon>
    </lineage>
</organism>
<accession>A0ABQ2ZRN1</accession>
<dbReference type="EMBL" id="BMXT01000001">
    <property type="protein sequence ID" value="GGY20837.1"/>
    <property type="molecule type" value="Genomic_DNA"/>
</dbReference>
<sequence length="62" mass="6660">MSMDETCPVQMAETSQLLSRLRALSDRAALNGQQTLHFVLSITADSLADNLETASDMADCDG</sequence>
<protein>
    <recommendedName>
        <fullName evidence="3">GGDEF domain-containing protein</fullName>
    </recommendedName>
</protein>
<dbReference type="Proteomes" id="UP000621898">
    <property type="component" value="Unassembled WGS sequence"/>
</dbReference>
<evidence type="ECO:0000313" key="2">
    <source>
        <dbReference type="Proteomes" id="UP000621898"/>
    </source>
</evidence>
<evidence type="ECO:0008006" key="3">
    <source>
        <dbReference type="Google" id="ProtNLM"/>
    </source>
</evidence>